<keyword evidence="3" id="KW-1003">Cell membrane</keyword>
<feature type="transmembrane region" description="Helical" evidence="7">
    <location>
        <begin position="320"/>
        <end position="341"/>
    </location>
</feature>
<evidence type="ECO:0000313" key="8">
    <source>
        <dbReference type="Proteomes" id="UP000887575"/>
    </source>
</evidence>
<evidence type="ECO:0000256" key="6">
    <source>
        <dbReference type="ARBA" id="ARBA00023136"/>
    </source>
</evidence>
<dbReference type="AlphaFoldDB" id="A0AAF3ENE7"/>
<feature type="transmembrane region" description="Helical" evidence="7">
    <location>
        <begin position="92"/>
        <end position="118"/>
    </location>
</feature>
<accession>A0AAF3ENE7</accession>
<comment type="subcellular location">
    <subcellularLocation>
        <location evidence="1">Apical cell membrane</location>
        <topology evidence="1">Multi-pass membrane protein</topology>
    </subcellularLocation>
</comment>
<evidence type="ECO:0000313" key="9">
    <source>
        <dbReference type="WBParaSite" id="MBELARI_LOCUS15575"/>
    </source>
</evidence>
<dbReference type="NCBIfam" id="TIGR01013">
    <property type="entry name" value="2a58"/>
    <property type="match status" value="1"/>
</dbReference>
<feature type="transmembrane region" description="Helical" evidence="7">
    <location>
        <begin position="159"/>
        <end position="180"/>
    </location>
</feature>
<keyword evidence="5 7" id="KW-1133">Transmembrane helix</keyword>
<comment type="similarity">
    <text evidence="2">Belongs to the SLC34A transporter family.</text>
</comment>
<dbReference type="GO" id="GO:0044341">
    <property type="term" value="P:sodium-dependent phosphate transport"/>
    <property type="evidence" value="ECO:0007669"/>
    <property type="project" value="InterPro"/>
</dbReference>
<evidence type="ECO:0000256" key="1">
    <source>
        <dbReference type="ARBA" id="ARBA00004424"/>
    </source>
</evidence>
<dbReference type="Proteomes" id="UP000887575">
    <property type="component" value="Unassembled WGS sequence"/>
</dbReference>
<feature type="transmembrane region" description="Helical" evidence="7">
    <location>
        <begin position="465"/>
        <end position="487"/>
    </location>
</feature>
<evidence type="ECO:0000256" key="7">
    <source>
        <dbReference type="SAM" id="Phobius"/>
    </source>
</evidence>
<evidence type="ECO:0000256" key="2">
    <source>
        <dbReference type="ARBA" id="ARBA00005808"/>
    </source>
</evidence>
<feature type="transmembrane region" description="Helical" evidence="7">
    <location>
        <begin position="395"/>
        <end position="416"/>
    </location>
</feature>
<evidence type="ECO:0000256" key="3">
    <source>
        <dbReference type="ARBA" id="ARBA00022475"/>
    </source>
</evidence>
<sequence>MKVSDVDLPVPKFRRRDSKRKEDEVKEWSEIPSSEKRLFIIATFLRLLTILFILFVYICSLAQIATAFSLIGSFGLGHAIKDSPLLQDPISGLILGMVTTVVLQSPTATVTVLVSMVAANMITVHTAIPVMIGSELGSSLINSFVSMAYSGNKEQFRRAFAAATLPDVFNFCTLIIILPLELFTSVIEKTSWLIVDPLVSEKGLTFKTLDYITDPINKLVLQVNEAEIRNATIARDYFSPDHTFVNRCVFPNGSRIANCPYKHIFAYSSLSDMWIGVIIVVVSVLSLILCLCGIVHLITKMLAGRLAVPLRKALDKEVPRPFSFLTGYIIMFIGMVVTLLLQSNSIFSSSLTPLVGIGVISLDKVYPLTLGSNIGATFSAVLAAMSADEARFEKTLHMAMCSVIYNVMGTTMFYVIPWTRKVPIFLCKRLGNATAEYRWFILIYIIGLFIILPAIVFALSLGPDFLLYLFLAELFGVIALIGFINYLQVRFAKSLPPSLRTWKCVPRCFRSFRFWDAFFMRCFGGIPLIGRFIRAGQEENEPTETDSVLSADFIDDPPLPKVNRFSRSTVV</sequence>
<dbReference type="InterPro" id="IPR003841">
    <property type="entry name" value="Na/Pi_transpt"/>
</dbReference>
<evidence type="ECO:0000256" key="5">
    <source>
        <dbReference type="ARBA" id="ARBA00022989"/>
    </source>
</evidence>
<dbReference type="WBParaSite" id="MBELARI_LOCUS15575">
    <property type="protein sequence ID" value="MBELARI_LOCUS15575"/>
    <property type="gene ID" value="MBELARI_LOCUS15575"/>
</dbReference>
<name>A0AAF3ENE7_9BILA</name>
<organism evidence="8 9">
    <name type="scientific">Mesorhabditis belari</name>
    <dbReference type="NCBI Taxonomy" id="2138241"/>
    <lineage>
        <taxon>Eukaryota</taxon>
        <taxon>Metazoa</taxon>
        <taxon>Ecdysozoa</taxon>
        <taxon>Nematoda</taxon>
        <taxon>Chromadorea</taxon>
        <taxon>Rhabditida</taxon>
        <taxon>Rhabditina</taxon>
        <taxon>Rhabditomorpha</taxon>
        <taxon>Rhabditoidea</taxon>
        <taxon>Rhabditidae</taxon>
        <taxon>Mesorhabditinae</taxon>
        <taxon>Mesorhabditis</taxon>
    </lineage>
</organism>
<keyword evidence="6 7" id="KW-0472">Membrane</keyword>
<keyword evidence="4 7" id="KW-0812">Transmembrane</keyword>
<dbReference type="GO" id="GO:0005436">
    <property type="term" value="F:sodium:phosphate symporter activity"/>
    <property type="evidence" value="ECO:0007669"/>
    <property type="project" value="InterPro"/>
</dbReference>
<feature type="transmembrane region" description="Helical" evidence="7">
    <location>
        <begin position="437"/>
        <end position="459"/>
    </location>
</feature>
<dbReference type="GO" id="GO:0016324">
    <property type="term" value="C:apical plasma membrane"/>
    <property type="evidence" value="ECO:0007669"/>
    <property type="project" value="UniProtKB-SubCell"/>
</dbReference>
<proteinExistence type="inferred from homology"/>
<reference evidence="9" key="1">
    <citation type="submission" date="2024-02" db="UniProtKB">
        <authorList>
            <consortium name="WormBaseParasite"/>
        </authorList>
    </citation>
    <scope>IDENTIFICATION</scope>
</reference>
<protein>
    <submittedName>
        <fullName evidence="9">Uncharacterized protein</fullName>
    </submittedName>
</protein>
<feature type="transmembrane region" description="Helical" evidence="7">
    <location>
        <begin position="273"/>
        <end position="299"/>
    </location>
</feature>
<evidence type="ECO:0000256" key="4">
    <source>
        <dbReference type="ARBA" id="ARBA00022692"/>
    </source>
</evidence>
<dbReference type="PANTHER" id="PTHR10010:SF46">
    <property type="entry name" value="SODIUM-DEPENDENT PHOSPHATE TRANSPORT PROTEIN 2B"/>
    <property type="match status" value="1"/>
</dbReference>
<dbReference type="Pfam" id="PF02690">
    <property type="entry name" value="Na_Pi_cotrans"/>
    <property type="match status" value="2"/>
</dbReference>
<dbReference type="PANTHER" id="PTHR10010">
    <property type="entry name" value="SOLUTE CARRIER FAMILY 34 SODIUM PHOSPHATE , MEMBER 2-RELATED"/>
    <property type="match status" value="1"/>
</dbReference>
<keyword evidence="8" id="KW-1185">Reference proteome</keyword>